<comment type="function">
    <text evidence="5">A flexible structure which links the flagellar filament to the drive apparatus in the basal body.</text>
</comment>
<gene>
    <name evidence="10" type="ORF">FOZ76_09775</name>
</gene>
<evidence type="ECO:0000256" key="5">
    <source>
        <dbReference type="RuleBase" id="RU362116"/>
    </source>
</evidence>
<keyword evidence="10" id="KW-0282">Flagellum</keyword>
<sequence length="419" mass="44343">MGFGQALSGLNAASQNLDVIGNNIANASTVGYKSGSINFADIYASSRIGLGVQVSSIQQRFTTGNLEITGNQYDMAIDGNNGFFRLINTNGEIVYSRNGQFTKDKDNYIVNAQGMRLTGYPADVLNEDGTLISGVGQDPVQLIVPAGNIAPQATTAMNFERNLDSREPAIDGAVYPFDANDPSTFTNSVPMTVYDSLGNRHTLTQYYIKRGADNGESIWEVRYMLDDDAMTVGDGNADFAELRFTSSGTLVPGSQTAYTVNFAQPGTADAPADPLAIQIAYAGSSQFGSAFTQNFTQNGYASGEFASIAVGAGGEVIASYTNGQTQNIGTLVLANFNNVTGLKAVGGNAWSESPESGQAILGQPGTNGLATIKGQAVEASNVDMSQELVNMIIAQRTYQANAQTIKTQDQIMQTLMAMR</sequence>
<comment type="similarity">
    <text evidence="2 5">Belongs to the flagella basal body rod proteins family.</text>
</comment>
<feature type="domain" description="Flagellar hook protein FlgE/F/G-like D1" evidence="9">
    <location>
        <begin position="76"/>
        <end position="119"/>
    </location>
</feature>
<dbReference type="SUPFAM" id="SSF117143">
    <property type="entry name" value="Flagellar hook protein flgE"/>
    <property type="match status" value="1"/>
</dbReference>
<evidence type="ECO:0000259" key="8">
    <source>
        <dbReference type="Pfam" id="PF07559"/>
    </source>
</evidence>
<dbReference type="EMBL" id="VLTJ01000020">
    <property type="protein sequence ID" value="TSH95679.1"/>
    <property type="molecule type" value="Genomic_DNA"/>
</dbReference>
<keyword evidence="10" id="KW-0969">Cilium</keyword>
<proteinExistence type="inferred from homology"/>
<dbReference type="GO" id="GO:0009424">
    <property type="term" value="C:bacterial-type flagellum hook"/>
    <property type="evidence" value="ECO:0007669"/>
    <property type="project" value="TreeGrafter"/>
</dbReference>
<dbReference type="Proteomes" id="UP000318405">
    <property type="component" value="Unassembled WGS sequence"/>
</dbReference>
<evidence type="ECO:0000256" key="3">
    <source>
        <dbReference type="ARBA" id="ARBA00019015"/>
    </source>
</evidence>
<dbReference type="GO" id="GO:0071978">
    <property type="term" value="P:bacterial-type flagellum-dependent swarming motility"/>
    <property type="evidence" value="ECO:0007669"/>
    <property type="project" value="TreeGrafter"/>
</dbReference>
<evidence type="ECO:0000256" key="4">
    <source>
        <dbReference type="ARBA" id="ARBA00023143"/>
    </source>
</evidence>
<reference evidence="10 11" key="1">
    <citation type="submission" date="2019-07" db="EMBL/GenBank/DDBJ databases">
        <title>Qingshengfaniella alkalisoli gen. nov., sp. nov., isolated from saline soil.</title>
        <authorList>
            <person name="Xu L."/>
            <person name="Huang X.-X."/>
            <person name="Sun J.-Q."/>
        </authorList>
    </citation>
    <scope>NUCLEOTIDE SEQUENCE [LARGE SCALE GENOMIC DNA]</scope>
    <source>
        <strain evidence="10 11">DSM 27279</strain>
    </source>
</reference>
<dbReference type="InterPro" id="IPR001444">
    <property type="entry name" value="Flag_bb_rod_N"/>
</dbReference>
<dbReference type="GO" id="GO:0005829">
    <property type="term" value="C:cytosol"/>
    <property type="evidence" value="ECO:0007669"/>
    <property type="project" value="TreeGrafter"/>
</dbReference>
<evidence type="ECO:0000256" key="2">
    <source>
        <dbReference type="ARBA" id="ARBA00009677"/>
    </source>
</evidence>
<accession>A0A556ARW3</accession>
<protein>
    <recommendedName>
        <fullName evidence="3 5">Flagellar hook protein FlgE</fullName>
    </recommendedName>
</protein>
<dbReference type="AlphaFoldDB" id="A0A556ARW3"/>
<dbReference type="InterPro" id="IPR019776">
    <property type="entry name" value="Flagellar_basal_body_rod_CS"/>
</dbReference>
<comment type="caution">
    <text evidence="10">The sequence shown here is derived from an EMBL/GenBank/DDBJ whole genome shotgun (WGS) entry which is preliminary data.</text>
</comment>
<evidence type="ECO:0000256" key="1">
    <source>
        <dbReference type="ARBA" id="ARBA00004117"/>
    </source>
</evidence>
<dbReference type="NCBIfam" id="NF004238">
    <property type="entry name" value="PRK05682.1-1"/>
    <property type="match status" value="1"/>
</dbReference>
<dbReference type="InterPro" id="IPR010930">
    <property type="entry name" value="Flg_bb/hook_C_dom"/>
</dbReference>
<keyword evidence="10" id="KW-0966">Cell projection</keyword>
<feature type="domain" description="Flagellar basal body rod protein N-terminal" evidence="6">
    <location>
        <begin position="6"/>
        <end position="33"/>
    </location>
</feature>
<dbReference type="PANTHER" id="PTHR30435:SF1">
    <property type="entry name" value="FLAGELLAR HOOK PROTEIN FLGE"/>
    <property type="match status" value="1"/>
</dbReference>
<keyword evidence="11" id="KW-1185">Reference proteome</keyword>
<dbReference type="InterPro" id="IPR037058">
    <property type="entry name" value="Falgellar_hook_FlgE_sf"/>
</dbReference>
<feature type="domain" description="Flagellar hook protein FlgE D2" evidence="8">
    <location>
        <begin position="162"/>
        <end position="300"/>
    </location>
</feature>
<dbReference type="GO" id="GO:0009425">
    <property type="term" value="C:bacterial-type flagellum basal body"/>
    <property type="evidence" value="ECO:0007669"/>
    <property type="project" value="UniProtKB-SubCell"/>
</dbReference>
<comment type="subcellular location">
    <subcellularLocation>
        <location evidence="1 5">Bacterial flagellum basal body</location>
    </subcellularLocation>
</comment>
<evidence type="ECO:0000259" key="7">
    <source>
        <dbReference type="Pfam" id="PF06429"/>
    </source>
</evidence>
<evidence type="ECO:0000313" key="11">
    <source>
        <dbReference type="Proteomes" id="UP000318405"/>
    </source>
</evidence>
<evidence type="ECO:0000259" key="6">
    <source>
        <dbReference type="Pfam" id="PF00460"/>
    </source>
</evidence>
<dbReference type="Pfam" id="PF22692">
    <property type="entry name" value="LlgE_F_G_D1"/>
    <property type="match status" value="1"/>
</dbReference>
<dbReference type="RefSeq" id="WP_143947968.1">
    <property type="nucleotide sequence ID" value="NZ_BAABMB010000002.1"/>
</dbReference>
<dbReference type="InterPro" id="IPR020013">
    <property type="entry name" value="Flagellar_FlgE/F/G"/>
</dbReference>
<evidence type="ECO:0000313" key="10">
    <source>
        <dbReference type="EMBL" id="TSH95679.1"/>
    </source>
</evidence>
<dbReference type="PANTHER" id="PTHR30435">
    <property type="entry name" value="FLAGELLAR PROTEIN"/>
    <property type="match status" value="1"/>
</dbReference>
<organism evidence="10 11">
    <name type="scientific">Verticiella sediminum</name>
    <dbReference type="NCBI Taxonomy" id="1247510"/>
    <lineage>
        <taxon>Bacteria</taxon>
        <taxon>Pseudomonadati</taxon>
        <taxon>Pseudomonadota</taxon>
        <taxon>Betaproteobacteria</taxon>
        <taxon>Burkholderiales</taxon>
        <taxon>Alcaligenaceae</taxon>
        <taxon>Verticiella</taxon>
    </lineage>
</organism>
<dbReference type="Pfam" id="PF06429">
    <property type="entry name" value="Flg_bbr_C"/>
    <property type="match status" value="1"/>
</dbReference>
<dbReference type="Gene3D" id="2.60.98.20">
    <property type="entry name" value="Flagellar hook protein FlgE"/>
    <property type="match status" value="1"/>
</dbReference>
<dbReference type="Pfam" id="PF00460">
    <property type="entry name" value="Flg_bb_rod"/>
    <property type="match status" value="1"/>
</dbReference>
<evidence type="ECO:0000259" key="9">
    <source>
        <dbReference type="Pfam" id="PF22692"/>
    </source>
</evidence>
<dbReference type="InterPro" id="IPR053967">
    <property type="entry name" value="LlgE_F_G-like_D1"/>
</dbReference>
<feature type="domain" description="Flagellar basal-body/hook protein C-terminal" evidence="7">
    <location>
        <begin position="375"/>
        <end position="417"/>
    </location>
</feature>
<dbReference type="NCBIfam" id="TIGR03506">
    <property type="entry name" value="FlgEFG_subfam"/>
    <property type="match status" value="1"/>
</dbReference>
<keyword evidence="4 5" id="KW-0975">Bacterial flagellum</keyword>
<name>A0A556ARW3_9BURK</name>
<dbReference type="InterPro" id="IPR011491">
    <property type="entry name" value="FlgE_D2"/>
</dbReference>
<dbReference type="OrthoDB" id="8578401at2"/>
<dbReference type="PROSITE" id="PS00588">
    <property type="entry name" value="FLAGELLA_BB_ROD"/>
    <property type="match status" value="1"/>
</dbReference>
<dbReference type="Pfam" id="PF07559">
    <property type="entry name" value="FlgE_D2"/>
    <property type="match status" value="1"/>
</dbReference>
<dbReference type="InterPro" id="IPR037925">
    <property type="entry name" value="FlgE/F/G-like"/>
</dbReference>